<proteinExistence type="predicted"/>
<evidence type="ECO:0000256" key="1">
    <source>
        <dbReference type="SAM" id="Phobius"/>
    </source>
</evidence>
<feature type="transmembrane region" description="Helical" evidence="1">
    <location>
        <begin position="71"/>
        <end position="92"/>
    </location>
</feature>
<feature type="transmembrane region" description="Helical" evidence="1">
    <location>
        <begin position="34"/>
        <end position="59"/>
    </location>
</feature>
<dbReference type="Pfam" id="PF10317">
    <property type="entry name" value="7TM_GPCR_Srd"/>
    <property type="match status" value="1"/>
</dbReference>
<organism evidence="2 3">
    <name type="scientific">Ditylenchus dipsaci</name>
    <dbReference type="NCBI Taxonomy" id="166011"/>
    <lineage>
        <taxon>Eukaryota</taxon>
        <taxon>Metazoa</taxon>
        <taxon>Ecdysozoa</taxon>
        <taxon>Nematoda</taxon>
        <taxon>Chromadorea</taxon>
        <taxon>Rhabditida</taxon>
        <taxon>Tylenchina</taxon>
        <taxon>Tylenchomorpha</taxon>
        <taxon>Sphaerularioidea</taxon>
        <taxon>Anguinidae</taxon>
        <taxon>Anguininae</taxon>
        <taxon>Ditylenchus</taxon>
    </lineage>
</organism>
<keyword evidence="1" id="KW-1133">Transmembrane helix</keyword>
<dbReference type="AlphaFoldDB" id="A0A915DQ16"/>
<dbReference type="InterPro" id="IPR019421">
    <property type="entry name" value="7TM_GPCR_serpentine_rcpt_Srd"/>
</dbReference>
<keyword evidence="1" id="KW-0812">Transmembrane</keyword>
<keyword evidence="1" id="KW-0472">Membrane</keyword>
<dbReference type="WBParaSite" id="jg21914">
    <property type="protein sequence ID" value="jg21914"/>
    <property type="gene ID" value="jg21914"/>
</dbReference>
<dbReference type="Proteomes" id="UP000887574">
    <property type="component" value="Unplaced"/>
</dbReference>
<protein>
    <submittedName>
        <fullName evidence="3">Uncharacterized protein</fullName>
    </submittedName>
</protein>
<sequence length="115" mass="13158">MAYMEENNKRNEKLQFYSSTNLFNRHRSSFYRRICSAGNAILPLLAGFIGIFTIIAAAMSNKDRDEVYLSVFLTAPTHWIPVLNPLITIIVVKPYRQTFIGRKVTKPTLFSSAKI</sequence>
<accession>A0A915DQ16</accession>
<evidence type="ECO:0000313" key="3">
    <source>
        <dbReference type="WBParaSite" id="jg21914"/>
    </source>
</evidence>
<name>A0A915DQ16_9BILA</name>
<reference evidence="3" key="1">
    <citation type="submission" date="2022-11" db="UniProtKB">
        <authorList>
            <consortium name="WormBaseParasite"/>
        </authorList>
    </citation>
    <scope>IDENTIFICATION</scope>
</reference>
<keyword evidence="2" id="KW-1185">Reference proteome</keyword>
<evidence type="ECO:0000313" key="2">
    <source>
        <dbReference type="Proteomes" id="UP000887574"/>
    </source>
</evidence>